<evidence type="ECO:0000256" key="2">
    <source>
        <dbReference type="PROSITE-ProRule" id="PRU01161"/>
    </source>
</evidence>
<gene>
    <name evidence="4" type="ORF">ACFPQ4_24310</name>
</gene>
<feature type="domain" description="PNPLA" evidence="3">
    <location>
        <begin position="23"/>
        <end position="222"/>
    </location>
</feature>
<dbReference type="EMBL" id="JBHSNC010000058">
    <property type="protein sequence ID" value="MFC5532554.1"/>
    <property type="molecule type" value="Genomic_DNA"/>
</dbReference>
<dbReference type="PROSITE" id="PS51635">
    <property type="entry name" value="PNPLA"/>
    <property type="match status" value="1"/>
</dbReference>
<accession>A0ABW0RAY6</accession>
<comment type="caution">
    <text evidence="4">The sequence shown here is derived from an EMBL/GenBank/DDBJ whole genome shotgun (WGS) entry which is preliminary data.</text>
</comment>
<dbReference type="Proteomes" id="UP001596108">
    <property type="component" value="Unassembled WGS sequence"/>
</dbReference>
<keyword evidence="5" id="KW-1185">Reference proteome</keyword>
<feature type="short sequence motif" description="GXSXG" evidence="2">
    <location>
        <begin position="54"/>
        <end position="58"/>
    </location>
</feature>
<keyword evidence="2" id="KW-0378">Hydrolase</keyword>
<feature type="active site" description="Proton acceptor" evidence="2">
    <location>
        <position position="209"/>
    </location>
</feature>
<proteinExistence type="predicted"/>
<feature type="short sequence motif" description="GXGXXG" evidence="2">
    <location>
        <begin position="27"/>
        <end position="32"/>
    </location>
</feature>
<dbReference type="SUPFAM" id="SSF52151">
    <property type="entry name" value="FabD/lysophospholipase-like"/>
    <property type="match status" value="1"/>
</dbReference>
<reference evidence="5" key="1">
    <citation type="journal article" date="2019" name="Int. J. Syst. Evol. Microbiol.">
        <title>The Global Catalogue of Microorganisms (GCM) 10K type strain sequencing project: providing services to taxonomists for standard genome sequencing and annotation.</title>
        <authorList>
            <consortium name="The Broad Institute Genomics Platform"/>
            <consortium name="The Broad Institute Genome Sequencing Center for Infectious Disease"/>
            <person name="Wu L."/>
            <person name="Ma J."/>
        </authorList>
    </citation>
    <scope>NUCLEOTIDE SEQUENCE [LARGE SCALE GENOMIC DNA]</scope>
    <source>
        <strain evidence="5">CGMCC 1.18578</strain>
    </source>
</reference>
<evidence type="ECO:0000313" key="5">
    <source>
        <dbReference type="Proteomes" id="UP001596108"/>
    </source>
</evidence>
<dbReference type="CDD" id="cd07207">
    <property type="entry name" value="Pat_ExoU_VipD_like"/>
    <property type="match status" value="1"/>
</dbReference>
<name>A0ABW0RAY6_9BACL</name>
<feature type="active site" description="Nucleophile" evidence="2">
    <location>
        <position position="56"/>
    </location>
</feature>
<dbReference type="Pfam" id="PF01734">
    <property type="entry name" value="Patatin"/>
    <property type="match status" value="1"/>
</dbReference>
<dbReference type="InterPro" id="IPR002641">
    <property type="entry name" value="PNPLA_dom"/>
</dbReference>
<protein>
    <submittedName>
        <fullName evidence="4">Patatin-like phospholipase family protein</fullName>
    </submittedName>
</protein>
<dbReference type="PANTHER" id="PTHR46394">
    <property type="entry name" value="ANNEXIN"/>
    <property type="match status" value="1"/>
</dbReference>
<sequence>MKAIAKRTMSKGAADMQHTVVNAVFEGGGVKGIALAGAVSAAERCGVSFNRIAGTSSGSIVAALLAAGCNAAELKAIIEGTPFSSFLQRSPLFRAKLIGPAVRLMLRKGLYSGDSLEQWISGVLKSKGIRIFADLPPGKLQIIASDITNGKLLVLPQDIEAYDLDPSQFPVARAIRMSTSIPYFFDPVIVRQPQRYKVKVKAKSSYVVDGGLLSNFPLWLFDHKQTDNNPYPVLGFQTVGRSDAQPHHINGPITMFQAMFETMLSAHDQRYIEQHNRARTIKIPALGVRTTQFTITPEMSLELYNSGVSAGEKFFKTWRPAT</sequence>
<dbReference type="RefSeq" id="WP_378114542.1">
    <property type="nucleotide sequence ID" value="NZ_JBHSNC010000058.1"/>
</dbReference>
<evidence type="ECO:0000313" key="4">
    <source>
        <dbReference type="EMBL" id="MFC5532554.1"/>
    </source>
</evidence>
<dbReference type="Gene3D" id="3.40.1090.10">
    <property type="entry name" value="Cytosolic phospholipase A2 catalytic domain"/>
    <property type="match status" value="2"/>
</dbReference>
<dbReference type="InterPro" id="IPR016035">
    <property type="entry name" value="Acyl_Trfase/lysoPLipase"/>
</dbReference>
<keyword evidence="2" id="KW-0442">Lipid degradation</keyword>
<keyword evidence="1 2" id="KW-0443">Lipid metabolism</keyword>
<dbReference type="PANTHER" id="PTHR46394:SF1">
    <property type="entry name" value="PNPLA DOMAIN-CONTAINING PROTEIN"/>
    <property type="match status" value="1"/>
</dbReference>
<evidence type="ECO:0000256" key="1">
    <source>
        <dbReference type="ARBA" id="ARBA00023098"/>
    </source>
</evidence>
<organism evidence="4 5">
    <name type="scientific">Cohnella yongneupensis</name>
    <dbReference type="NCBI Taxonomy" id="425006"/>
    <lineage>
        <taxon>Bacteria</taxon>
        <taxon>Bacillati</taxon>
        <taxon>Bacillota</taxon>
        <taxon>Bacilli</taxon>
        <taxon>Bacillales</taxon>
        <taxon>Paenibacillaceae</taxon>
        <taxon>Cohnella</taxon>
    </lineage>
</organism>
<dbReference type="InterPro" id="IPR052580">
    <property type="entry name" value="Lipid_Hydrolase"/>
</dbReference>
<feature type="short sequence motif" description="DGA/G" evidence="2">
    <location>
        <begin position="209"/>
        <end position="211"/>
    </location>
</feature>
<evidence type="ECO:0000259" key="3">
    <source>
        <dbReference type="PROSITE" id="PS51635"/>
    </source>
</evidence>